<accession>A0ABT5VNP5</accession>
<gene>
    <name evidence="2" type="ORF">L3049_00080</name>
</gene>
<reference evidence="2 3" key="1">
    <citation type="submission" date="2022-01" db="EMBL/GenBank/DDBJ databases">
        <title>Labilibaculum sp. nov, a marine bacterium isolated from Antarctica.</title>
        <authorList>
            <person name="Dai W."/>
        </authorList>
    </citation>
    <scope>NUCLEOTIDE SEQUENCE [LARGE SCALE GENOMIC DNA]</scope>
    <source>
        <strain evidence="2 3">DW002</strain>
    </source>
</reference>
<dbReference type="EMBL" id="JAKJSC010000001">
    <property type="protein sequence ID" value="MDE5416382.1"/>
    <property type="molecule type" value="Genomic_DNA"/>
</dbReference>
<proteinExistence type="predicted"/>
<dbReference type="Proteomes" id="UP001528920">
    <property type="component" value="Unassembled WGS sequence"/>
</dbReference>
<comment type="caution">
    <text evidence="2">The sequence shown here is derived from an EMBL/GenBank/DDBJ whole genome shotgun (WGS) entry which is preliminary data.</text>
</comment>
<organism evidence="2 3">
    <name type="scientific">Paralabilibaculum antarcticum</name>
    <dbReference type="NCBI Taxonomy" id="2912572"/>
    <lineage>
        <taxon>Bacteria</taxon>
        <taxon>Pseudomonadati</taxon>
        <taxon>Bacteroidota</taxon>
        <taxon>Bacteroidia</taxon>
        <taxon>Marinilabiliales</taxon>
        <taxon>Marinifilaceae</taxon>
        <taxon>Paralabilibaculum</taxon>
    </lineage>
</organism>
<evidence type="ECO:0000256" key="1">
    <source>
        <dbReference type="SAM" id="SignalP"/>
    </source>
</evidence>
<evidence type="ECO:0008006" key="4">
    <source>
        <dbReference type="Google" id="ProtNLM"/>
    </source>
</evidence>
<name>A0ABT5VNP5_9BACT</name>
<protein>
    <recommendedName>
        <fullName evidence="4">DUF1579 domain-containing protein</fullName>
    </recommendedName>
</protein>
<evidence type="ECO:0000313" key="2">
    <source>
        <dbReference type="EMBL" id="MDE5416382.1"/>
    </source>
</evidence>
<keyword evidence="1" id="KW-0732">Signal</keyword>
<feature type="chain" id="PRO_5047177064" description="DUF1579 domain-containing protein" evidence="1">
    <location>
        <begin position="22"/>
        <end position="167"/>
    </location>
</feature>
<sequence>MKRLLLPIFILLYFVSFSQEAVKSENTESQRQFDFWLGDWEVYANDEIVGKNTVQLLQNGNVLQENWISEKENFTGTSFSFYNSKIKKWQQIWIDKNGSNLLLKGIFADGKMILVSDPDSNMGEENSIHKITWMQLPNGDVKQSWESTIDKGKNWSIQFEGIYKKKK</sequence>
<feature type="signal peptide" evidence="1">
    <location>
        <begin position="1"/>
        <end position="21"/>
    </location>
</feature>
<keyword evidence="3" id="KW-1185">Reference proteome</keyword>
<dbReference type="RefSeq" id="WP_275107724.1">
    <property type="nucleotide sequence ID" value="NZ_JAKJSC010000001.1"/>
</dbReference>
<evidence type="ECO:0000313" key="3">
    <source>
        <dbReference type="Proteomes" id="UP001528920"/>
    </source>
</evidence>